<dbReference type="Proteomes" id="UP000887578">
    <property type="component" value="Unplaced"/>
</dbReference>
<dbReference type="WBParaSite" id="PDA_v2.g3748.t1">
    <property type="protein sequence ID" value="PDA_v2.g3748.t1"/>
    <property type="gene ID" value="PDA_v2.g3748"/>
</dbReference>
<evidence type="ECO:0000256" key="1">
    <source>
        <dbReference type="SAM" id="MobiDB-lite"/>
    </source>
</evidence>
<keyword evidence="2" id="KW-1185">Reference proteome</keyword>
<sequence length="131" mass="14321">MYQICSEADNNNIGLDACIVEDKNDDEDDISIDALSEALQLEAQRFLARRLLVKPLSQTNIADGLSATRDEDSEEIDEGSGEGDKKKDENAAEEDDDGNTSISLDSCPEPPPPNGNGNGKDIRFSKRKFKC</sequence>
<reference evidence="3" key="1">
    <citation type="submission" date="2022-11" db="UniProtKB">
        <authorList>
            <consortium name="WormBaseParasite"/>
        </authorList>
    </citation>
    <scope>IDENTIFICATION</scope>
</reference>
<proteinExistence type="predicted"/>
<evidence type="ECO:0000313" key="2">
    <source>
        <dbReference type="Proteomes" id="UP000887578"/>
    </source>
</evidence>
<feature type="compositionally biased region" description="Acidic residues" evidence="1">
    <location>
        <begin position="71"/>
        <end position="81"/>
    </location>
</feature>
<protein>
    <submittedName>
        <fullName evidence="3">Uncharacterized protein</fullName>
    </submittedName>
</protein>
<feature type="region of interest" description="Disordered" evidence="1">
    <location>
        <begin position="59"/>
        <end position="131"/>
    </location>
</feature>
<organism evidence="2 3">
    <name type="scientific">Panagrolaimus davidi</name>
    <dbReference type="NCBI Taxonomy" id="227884"/>
    <lineage>
        <taxon>Eukaryota</taxon>
        <taxon>Metazoa</taxon>
        <taxon>Ecdysozoa</taxon>
        <taxon>Nematoda</taxon>
        <taxon>Chromadorea</taxon>
        <taxon>Rhabditida</taxon>
        <taxon>Tylenchina</taxon>
        <taxon>Panagrolaimomorpha</taxon>
        <taxon>Panagrolaimoidea</taxon>
        <taxon>Panagrolaimidae</taxon>
        <taxon>Panagrolaimus</taxon>
    </lineage>
</organism>
<dbReference type="AlphaFoldDB" id="A0A914QQD8"/>
<evidence type="ECO:0000313" key="3">
    <source>
        <dbReference type="WBParaSite" id="PDA_v2.g3748.t1"/>
    </source>
</evidence>
<accession>A0A914QQD8</accession>
<name>A0A914QQD8_9BILA</name>